<gene>
    <name evidence="3" type="ORF">DEA8626_00873</name>
</gene>
<feature type="domain" description="UspA" evidence="2">
    <location>
        <begin position="139"/>
        <end position="271"/>
    </location>
</feature>
<evidence type="ECO:0000313" key="4">
    <source>
        <dbReference type="Proteomes" id="UP000244924"/>
    </source>
</evidence>
<reference evidence="3 4" key="1">
    <citation type="submission" date="2018-03" db="EMBL/GenBank/DDBJ databases">
        <authorList>
            <person name="Keele B.F."/>
        </authorList>
    </citation>
    <scope>NUCLEOTIDE SEQUENCE [LARGE SCALE GENOMIC DNA]</scope>
    <source>
        <strain evidence="3 4">CECT 8626</strain>
    </source>
</reference>
<dbReference type="InterPro" id="IPR014729">
    <property type="entry name" value="Rossmann-like_a/b/a_fold"/>
</dbReference>
<comment type="similarity">
    <text evidence="1">Belongs to the universal stress protein A family.</text>
</comment>
<dbReference type="InterPro" id="IPR006015">
    <property type="entry name" value="Universal_stress_UspA"/>
</dbReference>
<organism evidence="3 4">
    <name type="scientific">Albidovulum aquaemixtae</name>
    <dbReference type="NCBI Taxonomy" id="1542388"/>
    <lineage>
        <taxon>Bacteria</taxon>
        <taxon>Pseudomonadati</taxon>
        <taxon>Pseudomonadota</taxon>
        <taxon>Alphaproteobacteria</taxon>
        <taxon>Rhodobacterales</taxon>
        <taxon>Paracoccaceae</taxon>
        <taxon>Albidovulum</taxon>
    </lineage>
</organism>
<dbReference type="Pfam" id="PF00582">
    <property type="entry name" value="Usp"/>
    <property type="match status" value="2"/>
</dbReference>
<dbReference type="CDD" id="cd00293">
    <property type="entry name" value="USP-like"/>
    <property type="match status" value="2"/>
</dbReference>
<evidence type="ECO:0000313" key="3">
    <source>
        <dbReference type="EMBL" id="SPH17355.1"/>
    </source>
</evidence>
<dbReference type="InterPro" id="IPR006016">
    <property type="entry name" value="UspA"/>
</dbReference>
<dbReference type="RefSeq" id="WP_108851810.1">
    <property type="nucleotide sequence ID" value="NZ_OMOQ01000001.1"/>
</dbReference>
<dbReference type="SUPFAM" id="SSF52402">
    <property type="entry name" value="Adenine nucleotide alpha hydrolases-like"/>
    <property type="match status" value="2"/>
</dbReference>
<protein>
    <submittedName>
        <fullName evidence="3">Universal stress protein</fullName>
    </submittedName>
</protein>
<dbReference type="OrthoDB" id="5564966at2"/>
<evidence type="ECO:0000256" key="1">
    <source>
        <dbReference type="ARBA" id="ARBA00008791"/>
    </source>
</evidence>
<dbReference type="Proteomes" id="UP000244924">
    <property type="component" value="Unassembled WGS sequence"/>
</dbReference>
<accession>A0A2R8B443</accession>
<dbReference type="Gene3D" id="3.40.50.620">
    <property type="entry name" value="HUPs"/>
    <property type="match status" value="2"/>
</dbReference>
<feature type="domain" description="UspA" evidence="2">
    <location>
        <begin position="1"/>
        <end position="132"/>
    </location>
</feature>
<proteinExistence type="inferred from homology"/>
<dbReference type="PRINTS" id="PR01438">
    <property type="entry name" value="UNVRSLSTRESS"/>
</dbReference>
<evidence type="ECO:0000259" key="2">
    <source>
        <dbReference type="Pfam" id="PF00582"/>
    </source>
</evidence>
<name>A0A2R8B443_9RHOB</name>
<sequence>MQNILVATDLSERGDRAVGRAIHLARELGARLLIATVVDEDLPKHIADAYEKGAEIALDQIVAALCKSGKGDPGCRVLRGDPSLAIATLAQAEQADLLVLGIHRIRAIGDGLRNTTMERVLRQASCPVLIARNPAGGPYRGVVGAVDFSPASAAALRAAAMVAPKARLRAVHAMHVPFKGLMPSDTQAPFLREAQAAERDWRKSETLPSTLEKVEIIEGSAFDVLADAIRANGADLVAVGTHARSGLATRLLGSFATSLIRNVTTDVILARPD</sequence>
<dbReference type="AlphaFoldDB" id="A0A2R8B443"/>
<dbReference type="PANTHER" id="PTHR46268">
    <property type="entry name" value="STRESS RESPONSE PROTEIN NHAX"/>
    <property type="match status" value="1"/>
</dbReference>
<dbReference type="EMBL" id="OMOQ01000001">
    <property type="protein sequence ID" value="SPH17355.1"/>
    <property type="molecule type" value="Genomic_DNA"/>
</dbReference>
<dbReference type="PANTHER" id="PTHR46268:SF6">
    <property type="entry name" value="UNIVERSAL STRESS PROTEIN UP12"/>
    <property type="match status" value="1"/>
</dbReference>
<keyword evidence="4" id="KW-1185">Reference proteome</keyword>